<dbReference type="RefSeq" id="WP_119775923.1">
    <property type="nucleotide sequence ID" value="NZ_QYUK01000008.1"/>
</dbReference>
<dbReference type="PANTHER" id="PTHR23131:SF0">
    <property type="entry name" value="ENDORIBONUCLEASE LACTB2"/>
    <property type="match status" value="1"/>
</dbReference>
<dbReference type="InterPro" id="IPR036388">
    <property type="entry name" value="WH-like_DNA-bd_sf"/>
</dbReference>
<dbReference type="Proteomes" id="UP000284605">
    <property type="component" value="Unassembled WGS sequence"/>
</dbReference>
<gene>
    <name evidence="2" type="ORF">D3874_02085</name>
</gene>
<dbReference type="InterPro" id="IPR036866">
    <property type="entry name" value="RibonucZ/Hydroxyglut_hydro"/>
</dbReference>
<dbReference type="SMART" id="SM00849">
    <property type="entry name" value="Lactamase_B"/>
    <property type="match status" value="1"/>
</dbReference>
<dbReference type="EMBL" id="QYUK01000008">
    <property type="protein sequence ID" value="RJF94639.1"/>
    <property type="molecule type" value="Genomic_DNA"/>
</dbReference>
<dbReference type="Pfam" id="PF00753">
    <property type="entry name" value="Lactamase_B"/>
    <property type="match status" value="1"/>
</dbReference>
<name>A0A418WU11_9PROT</name>
<dbReference type="InterPro" id="IPR041516">
    <property type="entry name" value="LACTB2_WH"/>
</dbReference>
<feature type="domain" description="Metallo-beta-lactamase" evidence="1">
    <location>
        <begin position="39"/>
        <end position="210"/>
    </location>
</feature>
<evidence type="ECO:0000259" key="1">
    <source>
        <dbReference type="SMART" id="SM00849"/>
    </source>
</evidence>
<reference evidence="2 3" key="1">
    <citation type="submission" date="2018-09" db="EMBL/GenBank/DDBJ databases">
        <authorList>
            <person name="Zhu H."/>
        </authorList>
    </citation>
    <scope>NUCLEOTIDE SEQUENCE [LARGE SCALE GENOMIC DNA]</scope>
    <source>
        <strain evidence="2 3">K1W22B-8</strain>
    </source>
</reference>
<dbReference type="CDD" id="cd16278">
    <property type="entry name" value="metallo-hydrolase-like_MBL-fold"/>
    <property type="match status" value="1"/>
</dbReference>
<protein>
    <submittedName>
        <fullName evidence="2">MBL fold metallo-hydrolase</fullName>
    </submittedName>
</protein>
<proteinExistence type="predicted"/>
<dbReference type="OrthoDB" id="9802991at2"/>
<evidence type="ECO:0000313" key="2">
    <source>
        <dbReference type="EMBL" id="RJF94639.1"/>
    </source>
</evidence>
<dbReference type="AlphaFoldDB" id="A0A418WU11"/>
<evidence type="ECO:0000313" key="3">
    <source>
        <dbReference type="Proteomes" id="UP000284605"/>
    </source>
</evidence>
<keyword evidence="3" id="KW-1185">Reference proteome</keyword>
<accession>A0A418WU11</accession>
<dbReference type="InterPro" id="IPR050662">
    <property type="entry name" value="Sec-metab_biosynth-thioest"/>
</dbReference>
<dbReference type="SUPFAM" id="SSF56281">
    <property type="entry name" value="Metallo-hydrolase/oxidoreductase"/>
    <property type="match status" value="1"/>
</dbReference>
<keyword evidence="2" id="KW-0378">Hydrolase</keyword>
<dbReference type="GO" id="GO:0016787">
    <property type="term" value="F:hydrolase activity"/>
    <property type="evidence" value="ECO:0007669"/>
    <property type="project" value="UniProtKB-KW"/>
</dbReference>
<dbReference type="PANTHER" id="PTHR23131">
    <property type="entry name" value="ENDORIBONUCLEASE LACTB2"/>
    <property type="match status" value="1"/>
</dbReference>
<sequence length="297" mass="31787">MAVAIPYRRDMSFEYGRLELIAPGLRRIVARNPSAFTFHGTGTYVVGEGRVAVIDPGPRSQEHIDALLDGLAGETVSHILITHTHTDHSPGAALLKAATGAPTYGFGPHGSGVGDAVEEGGDRDFVPDHVMLDGDVTAGPGWTIEAVHTPGHTSNHLCFGWREAKVLFTGDHVMGWSTSVIAPPDGDMADYLASLRKLLARDDAVYWPTHGPAITDPKAHVTAFLDHRAEREAQIVAELLKGPAAIMDMVPVIYAAVDARLYPAAARSTLAQLLHMHETGRVAADRPPGLDAVWRLA</sequence>
<dbReference type="InterPro" id="IPR001279">
    <property type="entry name" value="Metallo-B-lactamas"/>
</dbReference>
<dbReference type="Gene3D" id="1.10.10.10">
    <property type="entry name" value="Winged helix-like DNA-binding domain superfamily/Winged helix DNA-binding domain"/>
    <property type="match status" value="1"/>
</dbReference>
<dbReference type="Pfam" id="PF17778">
    <property type="entry name" value="WHD_BLACT"/>
    <property type="match status" value="1"/>
</dbReference>
<organism evidence="2 3">
    <name type="scientific">Oleomonas cavernae</name>
    <dbReference type="NCBI Taxonomy" id="2320859"/>
    <lineage>
        <taxon>Bacteria</taxon>
        <taxon>Pseudomonadati</taxon>
        <taxon>Pseudomonadota</taxon>
        <taxon>Alphaproteobacteria</taxon>
        <taxon>Acetobacterales</taxon>
        <taxon>Acetobacteraceae</taxon>
        <taxon>Oleomonas</taxon>
    </lineage>
</organism>
<dbReference type="Gene3D" id="3.60.15.10">
    <property type="entry name" value="Ribonuclease Z/Hydroxyacylglutathione hydrolase-like"/>
    <property type="match status" value="1"/>
</dbReference>
<comment type="caution">
    <text evidence="2">The sequence shown here is derived from an EMBL/GenBank/DDBJ whole genome shotgun (WGS) entry which is preliminary data.</text>
</comment>